<keyword evidence="6" id="KW-1185">Reference proteome</keyword>
<dbReference type="Gene3D" id="3.40.390.10">
    <property type="entry name" value="Collagenase (Catalytic Domain)"/>
    <property type="match status" value="1"/>
</dbReference>
<gene>
    <name evidence="5" type="ORF">DVK85_04755</name>
</gene>
<name>A0A345HAG5_9FLAO</name>
<evidence type="ECO:0000256" key="3">
    <source>
        <dbReference type="SAM" id="SignalP"/>
    </source>
</evidence>
<dbReference type="Pfam" id="PF18962">
    <property type="entry name" value="Por_Secre_tail"/>
    <property type="match status" value="1"/>
</dbReference>
<evidence type="ECO:0000259" key="4">
    <source>
        <dbReference type="Pfam" id="PF18962"/>
    </source>
</evidence>
<accession>A0A345HAG5</accession>
<dbReference type="KEGG" id="fat:DVK85_04755"/>
<evidence type="ECO:0000256" key="2">
    <source>
        <dbReference type="SAM" id="MobiDB-lite"/>
    </source>
</evidence>
<protein>
    <submittedName>
        <fullName evidence="5">T9SS C-terminal target domain-containing protein</fullName>
    </submittedName>
</protein>
<evidence type="ECO:0000313" key="6">
    <source>
        <dbReference type="Proteomes" id="UP000253951"/>
    </source>
</evidence>
<dbReference type="EMBL" id="CP031188">
    <property type="protein sequence ID" value="AXG73575.1"/>
    <property type="molecule type" value="Genomic_DNA"/>
</dbReference>
<dbReference type="Pfam" id="PF13583">
    <property type="entry name" value="Reprolysin_4"/>
    <property type="match status" value="1"/>
</dbReference>
<dbReference type="InterPro" id="IPR026444">
    <property type="entry name" value="Secre_tail"/>
</dbReference>
<dbReference type="AlphaFoldDB" id="A0A345HAG5"/>
<feature type="chain" id="PRO_5016641156" evidence="3">
    <location>
        <begin position="20"/>
        <end position="746"/>
    </location>
</feature>
<sequence length="746" mass="79957">MKRILLLVIISIVFGSANAQQLWNAVPSERLNHLEKTNRVSIPLKSQTFSLDLDAFKTILEAAPSRDNYTAPSTVIVPFPNGEGEIEHFRIYEASVLHPDLAAQHPNIKSYVGQGIEHPASSVRFSVTIFGLHSMMFSTAGTSYIDPYTRDLQNYLIYKKKDLQNPRQFFCGVTEDVHQNAERSQNQNAPLSVNASDGTLRTYRLAMACTTEYAQYQIGAYFLTAASLEEKKAGVLTAMNVTMTRVNGLYERDMAITMQIVPDNEDIIFVTSDNLANNNAGTLLGQIQSVINNAIGSSNYDIGHVVSTGDGGIASLGSVCSSVKAQGVTGSPVPAGDPFDIDYVAHEMGHQFNATHTFNNSFQRTAATAVEPGSGSTIMAYAGISAPNVQNNSDDHFHTVSIAQMSDFVNGSGGTCATETANGNSAPFVGFLSNYTIPKSTAFILKGSATDADGDALTYCWEQINANGSSSTINSEPSAFSTSGPNFRSLSPSDSPNRYMPQLNSVLAGNLTPTWEVVPAVGRTLNFALTVRDNQIPNGGQTGRDDISVVVVSAAGPFEVTSQNTGGITWAGNGSETITWDVAGTTGNGINTANVNILLSTDGGQNFDTILAENTPNDGSEAITVPNVNATTCRIMIEAAGNIYYAVNSNQFQISATNGTDDFGLQSFKLYPNPNNGSFSVAFNSDNTNDVSIAVHDIRGREIYSNDYENTGVFTANVNLQELQSGIYLVTVINGARKEMKKIIIE</sequence>
<dbReference type="InterPro" id="IPR024079">
    <property type="entry name" value="MetalloPept_cat_dom_sf"/>
</dbReference>
<dbReference type="Proteomes" id="UP000253951">
    <property type="component" value="Chromosome"/>
</dbReference>
<feature type="domain" description="Secretion system C-terminal sorting" evidence="4">
    <location>
        <begin position="670"/>
        <end position="745"/>
    </location>
</feature>
<evidence type="ECO:0000256" key="1">
    <source>
        <dbReference type="ARBA" id="ARBA00022729"/>
    </source>
</evidence>
<evidence type="ECO:0000313" key="5">
    <source>
        <dbReference type="EMBL" id="AXG73575.1"/>
    </source>
</evidence>
<dbReference type="GO" id="GO:0008237">
    <property type="term" value="F:metallopeptidase activity"/>
    <property type="evidence" value="ECO:0007669"/>
    <property type="project" value="InterPro"/>
</dbReference>
<organism evidence="5 6">
    <name type="scientific">Flavobacterium arcticum</name>
    <dbReference type="NCBI Taxonomy" id="1784713"/>
    <lineage>
        <taxon>Bacteria</taxon>
        <taxon>Pseudomonadati</taxon>
        <taxon>Bacteroidota</taxon>
        <taxon>Flavobacteriia</taxon>
        <taxon>Flavobacteriales</taxon>
        <taxon>Flavobacteriaceae</taxon>
        <taxon>Flavobacterium</taxon>
    </lineage>
</organism>
<dbReference type="InterPro" id="IPR013783">
    <property type="entry name" value="Ig-like_fold"/>
</dbReference>
<keyword evidence="1 3" id="KW-0732">Signal</keyword>
<dbReference type="Gene3D" id="2.60.40.10">
    <property type="entry name" value="Immunoglobulins"/>
    <property type="match status" value="1"/>
</dbReference>
<dbReference type="RefSeq" id="WP_114677336.1">
    <property type="nucleotide sequence ID" value="NZ_CP031188.1"/>
</dbReference>
<feature type="signal peptide" evidence="3">
    <location>
        <begin position="1"/>
        <end position="19"/>
    </location>
</feature>
<dbReference type="PANTHER" id="PTHR11905:SF159">
    <property type="entry name" value="ADAM METALLOPROTEASE"/>
    <property type="match status" value="1"/>
</dbReference>
<dbReference type="OrthoDB" id="9792152at2"/>
<feature type="region of interest" description="Disordered" evidence="2">
    <location>
        <begin position="469"/>
        <end position="495"/>
    </location>
</feature>
<proteinExistence type="predicted"/>
<dbReference type="NCBIfam" id="TIGR04183">
    <property type="entry name" value="Por_Secre_tail"/>
    <property type="match status" value="1"/>
</dbReference>
<reference evidence="5 6" key="1">
    <citation type="submission" date="2018-07" db="EMBL/GenBank/DDBJ databases">
        <title>Complete genome sequence of Flavobacterium arcticum type strain SM1502T.</title>
        <authorList>
            <person name="Li Y."/>
            <person name="Li D.-D."/>
        </authorList>
    </citation>
    <scope>NUCLEOTIDE SEQUENCE [LARGE SCALE GENOMIC DNA]</scope>
    <source>
        <strain evidence="5 6">SM1502</strain>
    </source>
</reference>
<dbReference type="PANTHER" id="PTHR11905">
    <property type="entry name" value="ADAM A DISINTEGRIN AND METALLOPROTEASE DOMAIN"/>
    <property type="match status" value="1"/>
</dbReference>
<dbReference type="SUPFAM" id="SSF55486">
    <property type="entry name" value="Metalloproteases ('zincins'), catalytic domain"/>
    <property type="match status" value="1"/>
</dbReference>